<sequence length="259" mass="29161">MWNDGDYYYEVDYAKTGRSKCREFRCKETIPEGMMRVGKTLYEENDHWGKHLGWYHPECLRKTFWYRKNGNKKIKRASEIKGYRSLDPGDRDELDRVFNNKGKSASKGDSKKKSVLNVTVKCTGAGQPVIVTGDTYDIRAQLKDAGAAWSPSDKSWVIPGDCYQHAKELFNVTSFKGKTIRFQWTKQDGWQQKGGQNNSSSSSSTPKKRKASTSSTPGAGSDDGNHLKRLKVEDLRAMCRAAGVKTDGKKAELVARLLG</sequence>
<dbReference type="InterPro" id="IPR036361">
    <property type="entry name" value="SAP_dom_sf"/>
</dbReference>
<dbReference type="GO" id="GO:0005634">
    <property type="term" value="C:nucleus"/>
    <property type="evidence" value="ECO:0007669"/>
    <property type="project" value="UniProtKB-SubCell"/>
</dbReference>
<dbReference type="SMART" id="SM00513">
    <property type="entry name" value="SAP"/>
    <property type="match status" value="1"/>
</dbReference>
<dbReference type="Pfam" id="PF02037">
    <property type="entry name" value="SAP"/>
    <property type="match status" value="1"/>
</dbReference>
<evidence type="ECO:0000313" key="9">
    <source>
        <dbReference type="EMBL" id="CAE0681402.1"/>
    </source>
</evidence>
<protein>
    <recommendedName>
        <fullName evidence="10">PARP-type domain-containing protein</fullName>
    </recommendedName>
</protein>
<proteinExistence type="predicted"/>
<dbReference type="SMART" id="SM01336">
    <property type="entry name" value="zf-PARP"/>
    <property type="match status" value="1"/>
</dbReference>
<comment type="subcellular location">
    <subcellularLocation>
        <location evidence="1">Nucleus</location>
    </subcellularLocation>
</comment>
<dbReference type="Pfam" id="PF00645">
    <property type="entry name" value="zf-PARP"/>
    <property type="match status" value="1"/>
</dbReference>
<evidence type="ECO:0000259" key="8">
    <source>
        <dbReference type="PROSITE" id="PS50800"/>
    </source>
</evidence>
<dbReference type="Gene3D" id="3.30.1740.10">
    <property type="entry name" value="Zinc finger, PARP-type"/>
    <property type="match status" value="1"/>
</dbReference>
<name>A0A7S4DZM5_9EUKA</name>
<keyword evidence="4" id="KW-0862">Zinc</keyword>
<feature type="compositionally biased region" description="Polar residues" evidence="6">
    <location>
        <begin position="186"/>
        <end position="198"/>
    </location>
</feature>
<dbReference type="EMBL" id="HBIV01047733">
    <property type="protein sequence ID" value="CAE0681402.1"/>
    <property type="molecule type" value="Transcribed_RNA"/>
</dbReference>
<keyword evidence="3" id="KW-0863">Zinc-finger</keyword>
<dbReference type="SUPFAM" id="SSF68906">
    <property type="entry name" value="SAP domain"/>
    <property type="match status" value="1"/>
</dbReference>
<feature type="region of interest" description="Disordered" evidence="6">
    <location>
        <begin position="186"/>
        <end position="227"/>
    </location>
</feature>
<dbReference type="PROSITE" id="PS50064">
    <property type="entry name" value="ZF_PARP_2"/>
    <property type="match status" value="1"/>
</dbReference>
<dbReference type="PROSITE" id="PS50800">
    <property type="entry name" value="SAP"/>
    <property type="match status" value="1"/>
</dbReference>
<keyword evidence="5" id="KW-0539">Nucleus</keyword>
<reference evidence="9" key="1">
    <citation type="submission" date="2021-01" db="EMBL/GenBank/DDBJ databases">
        <authorList>
            <person name="Corre E."/>
            <person name="Pelletier E."/>
            <person name="Niang G."/>
            <person name="Scheremetjew M."/>
            <person name="Finn R."/>
            <person name="Kale V."/>
            <person name="Holt S."/>
            <person name="Cochrane G."/>
            <person name="Meng A."/>
            <person name="Brown T."/>
            <person name="Cohen L."/>
        </authorList>
    </citation>
    <scope>NUCLEOTIDE SEQUENCE</scope>
    <source>
        <strain evidence="9">CCCM811</strain>
    </source>
</reference>
<dbReference type="GO" id="GO:0003677">
    <property type="term" value="F:DNA binding"/>
    <property type="evidence" value="ECO:0007669"/>
    <property type="project" value="InterPro"/>
</dbReference>
<evidence type="ECO:0000256" key="1">
    <source>
        <dbReference type="ARBA" id="ARBA00004123"/>
    </source>
</evidence>
<evidence type="ECO:0000256" key="3">
    <source>
        <dbReference type="ARBA" id="ARBA00022771"/>
    </source>
</evidence>
<evidence type="ECO:0000256" key="2">
    <source>
        <dbReference type="ARBA" id="ARBA00022723"/>
    </source>
</evidence>
<evidence type="ECO:0000259" key="7">
    <source>
        <dbReference type="PROSITE" id="PS50064"/>
    </source>
</evidence>
<evidence type="ECO:0008006" key="10">
    <source>
        <dbReference type="Google" id="ProtNLM"/>
    </source>
</evidence>
<dbReference type="SUPFAM" id="SSF57716">
    <property type="entry name" value="Glucocorticoid receptor-like (DNA-binding domain)"/>
    <property type="match status" value="1"/>
</dbReference>
<feature type="domain" description="SAP" evidence="8">
    <location>
        <begin position="227"/>
        <end position="259"/>
    </location>
</feature>
<dbReference type="InterPro" id="IPR001510">
    <property type="entry name" value="Znf_PARP"/>
</dbReference>
<dbReference type="Gene3D" id="1.10.720.30">
    <property type="entry name" value="SAP domain"/>
    <property type="match status" value="1"/>
</dbReference>
<dbReference type="GO" id="GO:0008270">
    <property type="term" value="F:zinc ion binding"/>
    <property type="evidence" value="ECO:0007669"/>
    <property type="project" value="UniProtKB-KW"/>
</dbReference>
<feature type="domain" description="PARP-type" evidence="7">
    <location>
        <begin position="9"/>
        <end position="102"/>
    </location>
</feature>
<evidence type="ECO:0000256" key="4">
    <source>
        <dbReference type="ARBA" id="ARBA00022833"/>
    </source>
</evidence>
<gene>
    <name evidence="9" type="ORF">LGLO00237_LOCUS33189</name>
</gene>
<evidence type="ECO:0000256" key="6">
    <source>
        <dbReference type="SAM" id="MobiDB-lite"/>
    </source>
</evidence>
<dbReference type="AlphaFoldDB" id="A0A7S4DZM5"/>
<dbReference type="InterPro" id="IPR036957">
    <property type="entry name" value="Znf_PARP_sf"/>
</dbReference>
<evidence type="ECO:0000256" key="5">
    <source>
        <dbReference type="ARBA" id="ARBA00023242"/>
    </source>
</evidence>
<organism evidence="9">
    <name type="scientific">Lotharella globosa</name>
    <dbReference type="NCBI Taxonomy" id="91324"/>
    <lineage>
        <taxon>Eukaryota</taxon>
        <taxon>Sar</taxon>
        <taxon>Rhizaria</taxon>
        <taxon>Cercozoa</taxon>
        <taxon>Chlorarachniophyceae</taxon>
        <taxon>Lotharella</taxon>
    </lineage>
</organism>
<dbReference type="InterPro" id="IPR003034">
    <property type="entry name" value="SAP_dom"/>
</dbReference>
<accession>A0A7S4DZM5</accession>
<keyword evidence="2" id="KW-0479">Metal-binding</keyword>